<sequence>MKLLFDQNLSRKLVSRLTDIFPNASHIQFHALAENTDTEIWEFAKLNDFCIVTQDADFAERSRLYGSPPKVVWLRCGNAPTSQVETLIRSGQEAIQELLGNPTLHCLELN</sequence>
<evidence type="ECO:0000313" key="2">
    <source>
        <dbReference type="EMBL" id="KGF71502.1"/>
    </source>
</evidence>
<dbReference type="InterPro" id="IPR041049">
    <property type="entry name" value="DUF5615"/>
</dbReference>
<proteinExistence type="predicted"/>
<dbReference type="RefSeq" id="WP_036536583.1">
    <property type="nucleotide sequence ID" value="NZ_JJML01000069.1"/>
</dbReference>
<feature type="domain" description="DUF5615" evidence="1">
    <location>
        <begin position="1"/>
        <end position="109"/>
    </location>
</feature>
<dbReference type="AlphaFoldDB" id="A0A098THN9"/>
<organism evidence="2 3">
    <name type="scientific">Neosynechococcus sphagnicola sy1</name>
    <dbReference type="NCBI Taxonomy" id="1497020"/>
    <lineage>
        <taxon>Bacteria</taxon>
        <taxon>Bacillati</taxon>
        <taxon>Cyanobacteriota</taxon>
        <taxon>Cyanophyceae</taxon>
        <taxon>Neosynechococcales</taxon>
        <taxon>Neosynechococcaceae</taxon>
        <taxon>Neosynechococcus</taxon>
    </lineage>
</organism>
<keyword evidence="3" id="KW-1185">Reference proteome</keyword>
<dbReference type="Proteomes" id="UP000030170">
    <property type="component" value="Unassembled WGS sequence"/>
</dbReference>
<evidence type="ECO:0000313" key="3">
    <source>
        <dbReference type="Proteomes" id="UP000030170"/>
    </source>
</evidence>
<gene>
    <name evidence="2" type="ORF">DO97_18065</name>
</gene>
<dbReference type="STRING" id="1497020.DO97_18065"/>
<accession>A0A098THN9</accession>
<comment type="caution">
    <text evidence="2">The sequence shown here is derived from an EMBL/GenBank/DDBJ whole genome shotgun (WGS) entry which is preliminary data.</text>
</comment>
<name>A0A098THN9_9CYAN</name>
<protein>
    <recommendedName>
        <fullName evidence="1">DUF5615 domain-containing protein</fullName>
    </recommendedName>
</protein>
<dbReference type="Pfam" id="PF18480">
    <property type="entry name" value="DUF5615"/>
    <property type="match status" value="1"/>
</dbReference>
<dbReference type="OrthoDB" id="334367at2"/>
<dbReference type="EMBL" id="JJML01000069">
    <property type="protein sequence ID" value="KGF71502.1"/>
    <property type="molecule type" value="Genomic_DNA"/>
</dbReference>
<evidence type="ECO:0000259" key="1">
    <source>
        <dbReference type="Pfam" id="PF18480"/>
    </source>
</evidence>
<reference evidence="2 3" key="1">
    <citation type="journal article" date="2014" name="Mol. Ecol.">
        <title>Evolution of Synechococcus.</title>
        <authorList>
            <person name="Dvorak P."/>
            <person name="Casamatta D."/>
            <person name="Hasler P."/>
            <person name="Poulickova A."/>
            <person name="Ondrej V."/>
            <person name="Sanges R."/>
        </authorList>
    </citation>
    <scope>NUCLEOTIDE SEQUENCE [LARGE SCALE GENOMIC DNA]</scope>
    <source>
        <strain evidence="2 3">CAUP A 1101</strain>
    </source>
</reference>